<proteinExistence type="predicted"/>
<keyword evidence="2" id="KW-0645">Protease</keyword>
<dbReference type="Gene3D" id="2.60.40.1120">
    <property type="entry name" value="Carboxypeptidase-like, regulatory domain"/>
    <property type="match status" value="1"/>
</dbReference>
<reference evidence="2" key="1">
    <citation type="submission" date="2024-05" db="EMBL/GenBank/DDBJ databases">
        <title>Planctomycetes of the genus Singulisphaera possess chitinolytic capabilities.</title>
        <authorList>
            <person name="Ivanova A."/>
        </authorList>
    </citation>
    <scope>NUCLEOTIDE SEQUENCE</scope>
    <source>
        <strain evidence="2">Ch08T</strain>
    </source>
</reference>
<evidence type="ECO:0000256" key="1">
    <source>
        <dbReference type="SAM" id="MobiDB-lite"/>
    </source>
</evidence>
<gene>
    <name evidence="2" type="ORF">V5E97_22105</name>
</gene>
<dbReference type="GO" id="GO:0004180">
    <property type="term" value="F:carboxypeptidase activity"/>
    <property type="evidence" value="ECO:0007669"/>
    <property type="project" value="UniProtKB-KW"/>
</dbReference>
<feature type="region of interest" description="Disordered" evidence="1">
    <location>
        <begin position="97"/>
        <end position="143"/>
    </location>
</feature>
<dbReference type="RefSeq" id="WP_406693731.1">
    <property type="nucleotide sequence ID" value="NZ_CP155447.1"/>
</dbReference>
<dbReference type="EMBL" id="CP155447">
    <property type="protein sequence ID" value="XBH01046.1"/>
    <property type="molecule type" value="Genomic_DNA"/>
</dbReference>
<name>A0AAU7C7A4_9BACT</name>
<keyword evidence="2" id="KW-0378">Hydrolase</keyword>
<evidence type="ECO:0000313" key="2">
    <source>
        <dbReference type="EMBL" id="XBH01046.1"/>
    </source>
</evidence>
<keyword evidence="2" id="KW-0121">Carboxypeptidase</keyword>
<dbReference type="AlphaFoldDB" id="A0AAU7C7A4"/>
<sequence length="159" mass="16438">MRQVMVAALATLLIGCGQSGPKLVPISGTVTNNGKPVEGASIVFTPDPSNPLAQPASDVSGPDGNYKAMTHNRSGVAPGKYRVSVIKVPTPPVPANSSFTDDPFMAQLSASPPDAVKKKNDPASATLEGSFDREVSAQEPVMDFDIKSKSTTAAAAEKK</sequence>
<dbReference type="PROSITE" id="PS51257">
    <property type="entry name" value="PROKAR_LIPOPROTEIN"/>
    <property type="match status" value="1"/>
</dbReference>
<accession>A0AAU7C7A4</accession>
<protein>
    <submittedName>
        <fullName evidence="2">Carboxypeptidase-like regulatory domain-containing protein</fullName>
    </submittedName>
</protein>
<organism evidence="2">
    <name type="scientific">Singulisphaera sp. Ch08</name>
    <dbReference type="NCBI Taxonomy" id="3120278"/>
    <lineage>
        <taxon>Bacteria</taxon>
        <taxon>Pseudomonadati</taxon>
        <taxon>Planctomycetota</taxon>
        <taxon>Planctomycetia</taxon>
        <taxon>Isosphaerales</taxon>
        <taxon>Isosphaeraceae</taxon>
        <taxon>Singulisphaera</taxon>
    </lineage>
</organism>